<dbReference type="Proteomes" id="UP000823388">
    <property type="component" value="Chromosome 3K"/>
</dbReference>
<gene>
    <name evidence="2" type="ORF">PVAP13_3KG239827</name>
</gene>
<accession>A0A8T0V7A2</accession>
<dbReference type="AlphaFoldDB" id="A0A8T0V7A2"/>
<keyword evidence="1" id="KW-0732">Signal</keyword>
<evidence type="ECO:0000256" key="1">
    <source>
        <dbReference type="SAM" id="SignalP"/>
    </source>
</evidence>
<feature type="signal peptide" evidence="1">
    <location>
        <begin position="1"/>
        <end position="21"/>
    </location>
</feature>
<dbReference type="EMBL" id="CM029041">
    <property type="protein sequence ID" value="KAG2628743.1"/>
    <property type="molecule type" value="Genomic_DNA"/>
</dbReference>
<evidence type="ECO:0000313" key="3">
    <source>
        <dbReference type="Proteomes" id="UP000823388"/>
    </source>
</evidence>
<reference evidence="2" key="1">
    <citation type="submission" date="2020-05" db="EMBL/GenBank/DDBJ databases">
        <title>WGS assembly of Panicum virgatum.</title>
        <authorList>
            <person name="Lovell J.T."/>
            <person name="Jenkins J."/>
            <person name="Shu S."/>
            <person name="Juenger T.E."/>
            <person name="Schmutz J."/>
        </authorList>
    </citation>
    <scope>NUCLEOTIDE SEQUENCE</scope>
    <source>
        <strain evidence="2">AP13</strain>
    </source>
</reference>
<sequence>MAMGPLSALLSLLSSPLPTPAAVLPPRLSYSPGRPCWPATELARLGPGELAAQPARRAGALLQASAAGDASYSFIAGQRGWPGKLQLHRGLARLPG</sequence>
<comment type="caution">
    <text evidence="2">The sequence shown here is derived from an EMBL/GenBank/DDBJ whole genome shotgun (WGS) entry which is preliminary data.</text>
</comment>
<keyword evidence="3" id="KW-1185">Reference proteome</keyword>
<proteinExistence type="predicted"/>
<feature type="chain" id="PRO_5035862049" evidence="1">
    <location>
        <begin position="22"/>
        <end position="96"/>
    </location>
</feature>
<protein>
    <submittedName>
        <fullName evidence="2">Uncharacterized protein</fullName>
    </submittedName>
</protein>
<evidence type="ECO:0000313" key="2">
    <source>
        <dbReference type="EMBL" id="KAG2628743.1"/>
    </source>
</evidence>
<name>A0A8T0V7A2_PANVG</name>
<organism evidence="2 3">
    <name type="scientific">Panicum virgatum</name>
    <name type="common">Blackwell switchgrass</name>
    <dbReference type="NCBI Taxonomy" id="38727"/>
    <lineage>
        <taxon>Eukaryota</taxon>
        <taxon>Viridiplantae</taxon>
        <taxon>Streptophyta</taxon>
        <taxon>Embryophyta</taxon>
        <taxon>Tracheophyta</taxon>
        <taxon>Spermatophyta</taxon>
        <taxon>Magnoliopsida</taxon>
        <taxon>Liliopsida</taxon>
        <taxon>Poales</taxon>
        <taxon>Poaceae</taxon>
        <taxon>PACMAD clade</taxon>
        <taxon>Panicoideae</taxon>
        <taxon>Panicodae</taxon>
        <taxon>Paniceae</taxon>
        <taxon>Panicinae</taxon>
        <taxon>Panicum</taxon>
        <taxon>Panicum sect. Hiantes</taxon>
    </lineage>
</organism>